<sequence>MAGNQQHPSLFKPTDLVPPDAQAPIEMKMGSHGFFQLLGWMGKDSLGEFNHEYLPITGYKPFVDETTKLLFSGTRALAEQRIASCQSLSGTGALLLIGLALRRLNDISKTIYITNPTWVNHKAIFTTIGFEVGELPCYKDGMFNFDAYIGSLKDVTPGSSVVLHTCAHNPTGCDPTREQWKAIGATIVEKKLYPIFDSAYLGFNSGSFDDDAWPIRYFLKNLGIEFAVCLSTVKNMGLYGERIGLVTCVLPTASAAQVATSVLQKVQRSAITAPPAYGARVAAQVLGTPPIREQWAKDLVAMSSRLRAVRRQLYEELVRLETPGD</sequence>
<organism evidence="8 9">
    <name type="scientific">Fusarium pseudograminearum (strain CS3096)</name>
    <name type="common">Wheat and barley crown-rot fungus</name>
    <dbReference type="NCBI Taxonomy" id="1028729"/>
    <lineage>
        <taxon>Eukaryota</taxon>
        <taxon>Fungi</taxon>
        <taxon>Dikarya</taxon>
        <taxon>Ascomycota</taxon>
        <taxon>Pezizomycotina</taxon>
        <taxon>Sordariomycetes</taxon>
        <taxon>Hypocreomycetidae</taxon>
        <taxon>Hypocreales</taxon>
        <taxon>Nectriaceae</taxon>
        <taxon>Fusarium</taxon>
    </lineage>
</organism>
<evidence type="ECO:0000313" key="9">
    <source>
        <dbReference type="Proteomes" id="UP000007978"/>
    </source>
</evidence>
<evidence type="ECO:0000256" key="2">
    <source>
        <dbReference type="ARBA" id="ARBA00007441"/>
    </source>
</evidence>
<comment type="cofactor">
    <cofactor evidence="1">
        <name>pyridoxal 5'-phosphate</name>
        <dbReference type="ChEBI" id="CHEBI:597326"/>
    </cofactor>
</comment>
<dbReference type="GO" id="GO:0005829">
    <property type="term" value="C:cytosol"/>
    <property type="evidence" value="ECO:0007669"/>
    <property type="project" value="TreeGrafter"/>
</dbReference>
<dbReference type="PRINTS" id="PR00799">
    <property type="entry name" value="TRANSAMINASE"/>
</dbReference>
<dbReference type="HOGENOM" id="CLU_032440_2_0_1"/>
<dbReference type="SUPFAM" id="SSF53383">
    <property type="entry name" value="PLP-dependent transferases"/>
    <property type="match status" value="1"/>
</dbReference>
<evidence type="ECO:0000256" key="5">
    <source>
        <dbReference type="ARBA" id="ARBA00022679"/>
    </source>
</evidence>
<dbReference type="InterPro" id="IPR000796">
    <property type="entry name" value="Asp_trans"/>
</dbReference>
<evidence type="ECO:0000313" key="8">
    <source>
        <dbReference type="EMBL" id="EKJ72015.1"/>
    </source>
</evidence>
<dbReference type="Pfam" id="PF00155">
    <property type="entry name" value="Aminotran_1_2"/>
    <property type="match status" value="1"/>
</dbReference>
<dbReference type="GO" id="GO:0006532">
    <property type="term" value="P:aspartate biosynthetic process"/>
    <property type="evidence" value="ECO:0007669"/>
    <property type="project" value="TreeGrafter"/>
</dbReference>
<dbReference type="PANTHER" id="PTHR11879:SF55">
    <property type="entry name" value="GLUTAMATE OXALOACETATE TRANSAMINASE 1, ISOFORM B"/>
    <property type="match status" value="1"/>
</dbReference>
<keyword evidence="9" id="KW-1185">Reference proteome</keyword>
<keyword evidence="4" id="KW-0032">Aminotransferase</keyword>
<dbReference type="InterPro" id="IPR015424">
    <property type="entry name" value="PyrdxlP-dep_Trfase"/>
</dbReference>
<protein>
    <recommendedName>
        <fullName evidence="7">Aminotransferase class I/classII large domain-containing protein</fullName>
    </recommendedName>
</protein>
<evidence type="ECO:0000256" key="4">
    <source>
        <dbReference type="ARBA" id="ARBA00022576"/>
    </source>
</evidence>
<dbReference type="EMBL" id="AFNW01000272">
    <property type="protein sequence ID" value="EKJ72015.1"/>
    <property type="molecule type" value="Genomic_DNA"/>
</dbReference>
<dbReference type="Gene3D" id="3.90.1150.10">
    <property type="entry name" value="Aspartate Aminotransferase, domain 1"/>
    <property type="match status" value="1"/>
</dbReference>
<dbReference type="InterPro" id="IPR004839">
    <property type="entry name" value="Aminotransferase_I/II_large"/>
</dbReference>
<dbReference type="InterPro" id="IPR015422">
    <property type="entry name" value="PyrdxlP-dep_Trfase_small"/>
</dbReference>
<name>K3VZ96_FUSPC</name>
<keyword evidence="6" id="KW-0663">Pyridoxal phosphate</keyword>
<comment type="subunit">
    <text evidence="3">Homodimer.</text>
</comment>
<comment type="similarity">
    <text evidence="2">Belongs to the class-I pyridoxal-phosphate-dependent aminotransferase family.</text>
</comment>
<keyword evidence="5" id="KW-0808">Transferase</keyword>
<dbReference type="eggNOG" id="KOG1412">
    <property type="taxonomic scope" value="Eukaryota"/>
</dbReference>
<dbReference type="Gene3D" id="3.40.640.10">
    <property type="entry name" value="Type I PLP-dependent aspartate aminotransferase-like (Major domain)"/>
    <property type="match status" value="1"/>
</dbReference>
<dbReference type="GO" id="GO:0004069">
    <property type="term" value="F:L-aspartate:2-oxoglutarate aminotransferase activity"/>
    <property type="evidence" value="ECO:0007669"/>
    <property type="project" value="TreeGrafter"/>
</dbReference>
<gene>
    <name evidence="8" type="ORF">FPSE_07802</name>
</gene>
<dbReference type="RefSeq" id="XP_009259195.1">
    <property type="nucleotide sequence ID" value="XM_009260920.1"/>
</dbReference>
<dbReference type="PANTHER" id="PTHR11879">
    <property type="entry name" value="ASPARTATE AMINOTRANSFERASE"/>
    <property type="match status" value="1"/>
</dbReference>
<dbReference type="KEGG" id="fpu:FPSE_07802"/>
<feature type="domain" description="Aminotransferase class I/classII large" evidence="7">
    <location>
        <begin position="50"/>
        <end position="320"/>
    </location>
</feature>
<dbReference type="InterPro" id="IPR015421">
    <property type="entry name" value="PyrdxlP-dep_Trfase_major"/>
</dbReference>
<evidence type="ECO:0000256" key="6">
    <source>
        <dbReference type="ARBA" id="ARBA00022898"/>
    </source>
</evidence>
<dbReference type="GeneID" id="20366420"/>
<accession>K3VZ96</accession>
<reference evidence="8 9" key="1">
    <citation type="journal article" date="2012" name="PLoS Pathog.">
        <title>Comparative pathogenomics reveals horizontally acquired novel virulence genes in fungi infecting cereal hosts.</title>
        <authorList>
            <person name="Gardiner D.M."/>
            <person name="McDonald M.C."/>
            <person name="Covarelli L."/>
            <person name="Solomon P.S."/>
            <person name="Rusu A.G."/>
            <person name="Marshall M."/>
            <person name="Kazan K."/>
            <person name="Chakraborty S."/>
            <person name="McDonald B.A."/>
            <person name="Manners J.M."/>
        </authorList>
    </citation>
    <scope>NUCLEOTIDE SEQUENCE [LARGE SCALE GENOMIC DNA]</scope>
    <source>
        <strain evidence="8 9">CS3096</strain>
    </source>
</reference>
<evidence type="ECO:0000259" key="7">
    <source>
        <dbReference type="Pfam" id="PF00155"/>
    </source>
</evidence>
<evidence type="ECO:0000256" key="1">
    <source>
        <dbReference type="ARBA" id="ARBA00001933"/>
    </source>
</evidence>
<proteinExistence type="inferred from homology"/>
<evidence type="ECO:0000256" key="3">
    <source>
        <dbReference type="ARBA" id="ARBA00011738"/>
    </source>
</evidence>
<dbReference type="AlphaFoldDB" id="K3VZ96"/>
<comment type="caution">
    <text evidence="8">The sequence shown here is derived from an EMBL/GenBank/DDBJ whole genome shotgun (WGS) entry which is preliminary data.</text>
</comment>
<dbReference type="Proteomes" id="UP000007978">
    <property type="component" value="Chromosome 4"/>
</dbReference>
<dbReference type="GO" id="GO:0030170">
    <property type="term" value="F:pyridoxal phosphate binding"/>
    <property type="evidence" value="ECO:0007669"/>
    <property type="project" value="InterPro"/>
</dbReference>
<dbReference type="OrthoDB" id="6752799at2759"/>
<dbReference type="CDD" id="cd00609">
    <property type="entry name" value="AAT_like"/>
    <property type="match status" value="1"/>
</dbReference>